<dbReference type="Gene3D" id="2.80.10.50">
    <property type="match status" value="2"/>
</dbReference>
<feature type="compositionally biased region" description="Low complexity" evidence="16">
    <location>
        <begin position="1495"/>
        <end position="1506"/>
    </location>
</feature>
<dbReference type="PRINTS" id="PR00795">
    <property type="entry name" value="RYANODINER"/>
</dbReference>
<dbReference type="GO" id="GO:0034704">
    <property type="term" value="C:calcium channel complex"/>
    <property type="evidence" value="ECO:0007669"/>
    <property type="project" value="TreeGrafter"/>
</dbReference>
<protein>
    <submittedName>
        <fullName evidence="21">Ryanodine receptor</fullName>
    </submittedName>
</protein>
<keyword evidence="12" id="KW-1071">Ligand-gated ion channel</keyword>
<evidence type="ECO:0000259" key="19">
    <source>
        <dbReference type="PROSITE" id="PS50222"/>
    </source>
</evidence>
<keyword evidence="11 17" id="KW-0472">Membrane</keyword>
<evidence type="ECO:0000256" key="17">
    <source>
        <dbReference type="SAM" id="Phobius"/>
    </source>
</evidence>
<dbReference type="OrthoDB" id="300855at2759"/>
<evidence type="ECO:0000256" key="2">
    <source>
        <dbReference type="ARBA" id="ARBA00022448"/>
    </source>
</evidence>
<dbReference type="PANTHER" id="PTHR46399:SF8">
    <property type="entry name" value="B30.2_SPRY DOMAIN-CONTAINING PROTEIN"/>
    <property type="match status" value="1"/>
</dbReference>
<comment type="catalytic activity">
    <reaction evidence="14">
        <text>Ca(2+)(in) = Ca(2+)(out)</text>
        <dbReference type="Rhea" id="RHEA:29671"/>
        <dbReference type="ChEBI" id="CHEBI:29108"/>
    </reaction>
</comment>
<dbReference type="GO" id="GO:0014808">
    <property type="term" value="P:release of sequestered calcium ion into cytosol by sarcoplasmic reticulum"/>
    <property type="evidence" value="ECO:0007669"/>
    <property type="project" value="TreeGrafter"/>
</dbReference>
<dbReference type="InterPro" id="IPR035761">
    <property type="entry name" value="SPRY1_RyR"/>
</dbReference>
<dbReference type="Pfam" id="PF00622">
    <property type="entry name" value="SPRY"/>
    <property type="match status" value="3"/>
</dbReference>
<evidence type="ECO:0000256" key="7">
    <source>
        <dbReference type="ARBA" id="ARBA00022837"/>
    </source>
</evidence>
<evidence type="ECO:0000259" key="18">
    <source>
        <dbReference type="PROSITE" id="PS50188"/>
    </source>
</evidence>
<keyword evidence="4" id="KW-0107">Calcium channel</keyword>
<dbReference type="InterPro" id="IPR005821">
    <property type="entry name" value="Ion_trans_dom"/>
</dbReference>
<dbReference type="STRING" id="36087.A0A077YYK0"/>
<feature type="domain" description="B30.2/SPRY" evidence="18">
    <location>
        <begin position="623"/>
        <end position="847"/>
    </location>
</feature>
<feature type="transmembrane region" description="Helical" evidence="17">
    <location>
        <begin position="4769"/>
        <end position="4795"/>
    </location>
</feature>
<evidence type="ECO:0000256" key="10">
    <source>
        <dbReference type="ARBA" id="ARBA00023065"/>
    </source>
</evidence>
<dbReference type="Proteomes" id="UP000030665">
    <property type="component" value="Unassembled WGS sequence"/>
</dbReference>
<proteinExistence type="predicted"/>
<name>A0A077YYK0_TRITR</name>
<dbReference type="InterPro" id="IPR000699">
    <property type="entry name" value="RIH_dom"/>
</dbReference>
<dbReference type="SMART" id="SM00054">
    <property type="entry name" value="EFh"/>
    <property type="match status" value="2"/>
</dbReference>
<dbReference type="Pfam" id="PF08709">
    <property type="entry name" value="Ins145_P3_rec"/>
    <property type="match status" value="1"/>
</dbReference>
<evidence type="ECO:0000256" key="8">
    <source>
        <dbReference type="ARBA" id="ARBA00022951"/>
    </source>
</evidence>
<dbReference type="InterPro" id="IPR014821">
    <property type="entry name" value="Ins145_P3_rcpt"/>
</dbReference>
<dbReference type="InterPro" id="IPR011992">
    <property type="entry name" value="EF-hand-dom_pair"/>
</dbReference>
<dbReference type="Pfam" id="PF08454">
    <property type="entry name" value="RIH_assoc"/>
    <property type="match status" value="1"/>
</dbReference>
<dbReference type="FunFam" id="1.10.490.160:FF:000003">
    <property type="entry name" value="Ryanodine receptor, isoform E"/>
    <property type="match status" value="1"/>
</dbReference>
<keyword evidence="22" id="KW-1185">Reference proteome</keyword>
<feature type="region of interest" description="Disordered" evidence="16">
    <location>
        <begin position="2930"/>
        <end position="2950"/>
    </location>
</feature>
<dbReference type="SUPFAM" id="SSF82109">
    <property type="entry name" value="MIR domain"/>
    <property type="match status" value="2"/>
</dbReference>
<comment type="subcellular location">
    <subcellularLocation>
        <location evidence="1">Sarcoplasmic reticulum membrane</location>
        <topology evidence="1">Multi-pass membrane protein</topology>
    </subcellularLocation>
</comment>
<feature type="coiled-coil region" evidence="15">
    <location>
        <begin position="3949"/>
        <end position="3976"/>
    </location>
</feature>
<keyword evidence="10" id="KW-0406">Ion transport</keyword>
<organism evidence="21 22">
    <name type="scientific">Trichuris trichiura</name>
    <name type="common">Whipworm</name>
    <name type="synonym">Trichocephalus trichiurus</name>
    <dbReference type="NCBI Taxonomy" id="36087"/>
    <lineage>
        <taxon>Eukaryota</taxon>
        <taxon>Metazoa</taxon>
        <taxon>Ecdysozoa</taxon>
        <taxon>Nematoda</taxon>
        <taxon>Enoplea</taxon>
        <taxon>Dorylaimia</taxon>
        <taxon>Trichinellida</taxon>
        <taxon>Trichuridae</taxon>
        <taxon>Trichuris</taxon>
    </lineage>
</organism>
<dbReference type="Gene3D" id="1.10.238.10">
    <property type="entry name" value="EF-hand"/>
    <property type="match status" value="1"/>
</dbReference>
<dbReference type="PROSITE" id="PS50188">
    <property type="entry name" value="B302_SPRY"/>
    <property type="match status" value="2"/>
</dbReference>
<dbReference type="InterPro" id="IPR016093">
    <property type="entry name" value="MIR_motif"/>
</dbReference>
<feature type="transmembrane region" description="Helical" evidence="17">
    <location>
        <begin position="4538"/>
        <end position="4558"/>
    </location>
</feature>
<dbReference type="InterPro" id="IPR003877">
    <property type="entry name" value="SPRY_dom"/>
</dbReference>
<dbReference type="Pfam" id="PF00520">
    <property type="entry name" value="Ion_trans"/>
    <property type="match status" value="1"/>
</dbReference>
<dbReference type="FunFam" id="1.10.238.10:FF:000132">
    <property type="entry name" value="Ryanodine receptor 44F"/>
    <property type="match status" value="1"/>
</dbReference>
<feature type="transmembrane region" description="Helical" evidence="17">
    <location>
        <begin position="5039"/>
        <end position="5058"/>
    </location>
</feature>
<evidence type="ECO:0000256" key="5">
    <source>
        <dbReference type="ARBA" id="ARBA00022692"/>
    </source>
</evidence>
<dbReference type="GO" id="GO:0006941">
    <property type="term" value="P:striated muscle contraction"/>
    <property type="evidence" value="ECO:0007669"/>
    <property type="project" value="TreeGrafter"/>
</dbReference>
<dbReference type="Gene3D" id="1.25.10.30">
    <property type="entry name" value="IP3 receptor type 1 binding core, RIH domain"/>
    <property type="match status" value="1"/>
</dbReference>
<dbReference type="InterPro" id="IPR001870">
    <property type="entry name" value="B30.2/SPRY"/>
</dbReference>
<dbReference type="PROSITE" id="PS50919">
    <property type="entry name" value="MIR"/>
    <property type="match status" value="1"/>
</dbReference>
<dbReference type="GO" id="GO:0042383">
    <property type="term" value="C:sarcolemma"/>
    <property type="evidence" value="ECO:0007669"/>
    <property type="project" value="TreeGrafter"/>
</dbReference>
<reference evidence="21" key="1">
    <citation type="submission" date="2014-01" db="EMBL/GenBank/DDBJ databases">
        <authorList>
            <person name="Aslett M."/>
        </authorList>
    </citation>
    <scope>NUCLEOTIDE SEQUENCE</scope>
</reference>
<feature type="region of interest" description="Disordered" evidence="16">
    <location>
        <begin position="1526"/>
        <end position="1558"/>
    </location>
</feature>
<dbReference type="InterPro" id="IPR013333">
    <property type="entry name" value="Ryan_recept"/>
</dbReference>
<evidence type="ECO:0000256" key="9">
    <source>
        <dbReference type="ARBA" id="ARBA00022989"/>
    </source>
</evidence>
<dbReference type="InterPro" id="IPR048581">
    <property type="entry name" value="RYDR_Jsol"/>
</dbReference>
<dbReference type="SUPFAM" id="SSF49899">
    <property type="entry name" value="Concanavalin A-like lectins/glucanases"/>
    <property type="match status" value="2"/>
</dbReference>
<dbReference type="FunFam" id="2.80.10.50:FF:000021">
    <property type="entry name" value="Ryanodine receptor, isoform F"/>
    <property type="match status" value="1"/>
</dbReference>
<dbReference type="InterPro" id="IPR002048">
    <property type="entry name" value="EF_hand_dom"/>
</dbReference>
<evidence type="ECO:0000256" key="16">
    <source>
        <dbReference type="SAM" id="MobiDB-lite"/>
    </source>
</evidence>
<evidence type="ECO:0000313" key="21">
    <source>
        <dbReference type="EMBL" id="CDW52896.1"/>
    </source>
</evidence>
<dbReference type="InterPro" id="IPR043136">
    <property type="entry name" value="B30.2/SPRY_sf"/>
</dbReference>
<dbReference type="Gene3D" id="1.10.287.70">
    <property type="match status" value="1"/>
</dbReference>
<dbReference type="InterPro" id="IPR009460">
    <property type="entry name" value="Ryanrecept_TM4-6"/>
</dbReference>
<dbReference type="GO" id="GO:0005509">
    <property type="term" value="F:calcium ion binding"/>
    <property type="evidence" value="ECO:0007669"/>
    <property type="project" value="InterPro"/>
</dbReference>
<dbReference type="SMART" id="SM00472">
    <property type="entry name" value="MIR"/>
    <property type="match status" value="4"/>
</dbReference>
<dbReference type="Pfam" id="PF02026">
    <property type="entry name" value="RyR"/>
    <property type="match status" value="4"/>
</dbReference>
<dbReference type="PROSITE" id="PS50222">
    <property type="entry name" value="EF_HAND_2"/>
    <property type="match status" value="1"/>
</dbReference>
<dbReference type="SUPFAM" id="SSF47473">
    <property type="entry name" value="EF-hand"/>
    <property type="match status" value="1"/>
</dbReference>
<dbReference type="GO" id="GO:0030018">
    <property type="term" value="C:Z disc"/>
    <property type="evidence" value="ECO:0007669"/>
    <property type="project" value="TreeGrafter"/>
</dbReference>
<evidence type="ECO:0000256" key="14">
    <source>
        <dbReference type="ARBA" id="ARBA00036634"/>
    </source>
</evidence>
<sequence>MADNQENSAGEQDDISFLRTGDVVCLTCIAPSKETGTGSVERVALAAEGFGNRLCYLENVSDRNVPPDHATSMFYIHKALSVRALREMMSCDTPGTAGSSSSHRTLLYGHAVQLRHVLSTMYLTCLSTSSATDKLAFDVGLCEADSSESCWWTIHPASKQRSEGEKVRVGDDIILVSVATERYLHMSCSKGMTVIAAFHQTLWSVTPNSSGSVRNRNLGYVFGNDVLRLYHGNDECLTIPETWSDHSQQNIVIYEGGKSCSQARSLWRPELLHGKWQGSLIGWEQVFRIRHVTSGRFLAVTADSQVSLVHKDKATFESTAFITVSSKNIDSGKVFPALFNLAQDFLLAQFDVKRTSFEEKEEEGMGVPALKYGETVTFLQHLQTGLWLSCQTTAVTKKNVGKVEEKKAVAVEEARMDDCFVLFKAQGEEAQSARVIRKSSQILNRFLKGLEGLQFEGRDSQQWKRANLLETVKLMEDLIEYFAQPKEEDFGLLTAVVDEREVPSLHSDFETMQNRLRALRNRQDLFQEEGVLNMIIDTIDQLSSVESTSEFSEVMKETGSREWEQISTYLYLLVAAMIKGNHSNCTQFASAQRLDWLFNRLSNPQAAEGILDVLYCILTESPEALNLINETHVKSVISLLEKVGRDPKVLDVLSALCEGNGVAVRSSQNIICNELVCNKNFLLQTRMVDQVSSVMANIFISVTEGCAIFKRWYFEAELEYMDSVGSSCLRPHLRVGWASSAGYVAYPGSGKKWGCNGVGDDMFSFGFDGKNMYAGGVKKTVGIRDLSRGDVIGCCIDLSIPEIRFSLNGNEVNTSFRGFSVADCLFYPVMSLSATVSCRLILGDPHGKLRYGPPDGYLCVTEAAVTPIKIQPCIVYGDYRKGNFFGPSTVISDFALFQPKPVDSREIILPKHLEDACDRLAENIHELWSMDKIEKGWKYGERRSESQRIHPCLTNYERLPNAERAYNMNLARETLKTVLALSYRIDPGKLPNRVKTLRLPQNFLMSNGYKPSPLDTREISLSESLNNLVEQLAKNLHNIWAQSKVQRGWTYSSVENSAFKTSPHLVSYEYLNPTIRAANREKAGQIVKSLMVYGYTLEAPAMEIDEATTKQTEVLQMKLRTFRMERRYAVTSGKWYDFAIRMKSLAKCRSREQAANDLSFSQRYFEFEVRTPGFMSVGWMDVDSPPDTDLGTGKLSFGYDGYLGKKWHGEIEKFGKKWNVGDVVGCFLDLTDRIICFSLNGELLLDPSGAEMAFDNVNSTGGLVPAFSLGPGQMCRVNFGQNVDSLKFYTTCGLQEGYEPFCIRMTRPAPLWINKFQPEFEEIGDDDRRFKVLRVVQSGDNPPCLKIQCKPTGLQERSSLTLFRLNLPVRCQHRSTKSTSASGQASRSTLRESNRDDGAETSSADTSRRGKPSVPERRRIEVSFVNGDCATPSEKQQENADPESTRRGSGFLTKTLSLDEDSSVVQRETLKPTVLRSSASEVNLKDRDHNEVQNSKMSESMSSTSSKRSRKPFKVMQSFAQRMRDASIGRAKKHSAPKNENTQKTRSRDVSSEGSNHFVSNREGVLAVDSSESLDMPKTGPGRRPTLIRMDSEKSKQRWNRYLSRGHEFLAEEMNLARQSIVQSLNSSLLPSSLAETYTEYYFGLRIYPGQDLANIWIGWLTPQFSYSVNNHLTSAFAQKVIFKEHDTNATVNDQEFRSCYVVNALDLLAAVSGGSNVSKMSGLLVGCIVNTATGELTFHANGRQTEMCFRVETGTLLYPTVFVIPTGKEVLQFELGRVEKTLPIASAQFNEMINGMQLQCPPRLRIEICKSRNWSLVPQRCPRVTSLKLSDTRGWSILCDDVARLMMLYIPERDYSLDILELIEYADLQKFHQHTLQLYCSLCAHGNFKIAHILCRHVDEDQLTYAMKSKYLTGQLRQGFCDLLVAMHLSCHYNARMQSNKEYIIPLTEKLKSRNYFSVDCKGIYPHAVNSTVSMKPAMDVMSVKDNISAKDEMFLRSPGFDFEALKSFVIDSLEEATVQALMHSRDLVGGTNTSHFAPLLKLFDTLLLVGLFTDEDVQRLFRILNPSVFDDQQSSNVVYRNGLLSLELDEEVQRHVCYVLSHLCDLLLQGRVETMISFAESFVGETQNDQLQRYMYIKQTDMPPAEAARRTKEFRCPPKEQVGEGFTFGQRYSAKDLAKLLQFFKMMKLLNFKSNDCNMLDEEGEVEVSSMSEYLQNVLRSFHEGMIKCIGNKPVDDSAPFSVDDIYAGDKPIDWVDKLALLVVPVPPDNGSGNTSLVPDGEEAFRKLIISTLIDWTSKKHIDDAILIREIFSLLLRQYTRIDELMKALKTTYCIHERSVDDVQRFINHLSQIRRLLSVQFEAVDEEVLKDSLWQMMNNKVFFQHPDLMRLLKVHENVMTIMVNVLSRAQQGDAANRRTKDETNTNGNDFKNSISDLVVACCKFLCFICRSSTANQAAMFEHLPFLLDNATMLLAKPSLRGSVPLDVAYYSFMDNSELALALKEDELEKVAFYLSRCGLQANAAMVAKGYPDIGWDPVEGERYVDFLRFCVWVNGECVEENANLVIRLLIRRPECLGPALKGQGEGLLRAFKDAISLSTEIHNFNSGRNVRNRFMFDITNYPNPADENEDYIDMGAAILGFYSSLVDLLGKCAPDPLTIKSGKSESLRLRSILRSLTSMDDLEGILALRFLLPNVFASNEESLKAPCYGLLPLHKSSTLLFLERVYGLVDREMMFRLLEQSFIHDFRAATILDHPSVAESDLALALNRYLCGAVLPLLTNHAHFFAEADHYSSLMDATLHTTYRMSKIRSLTNNQRSAVTDFLLALTREINPSMMSRLQQKVVKDISSLNEYAIVPLQIMTQHYEHFSRHYGSSTIEDVANEEQKRLSMLLFTTIFDSMGKRAFDQELFARALPCLAAIASALSPDYAASSPDRDEPHTPSADDADRETVWKPVPVDVSHVQLSSGLQNLVLLFAQHFHDSWASRKLEKGWKYGETYSRLNLTHPRLRPFGMLKEFEQTFYKERCAECMRAMLAMGYVIEEENPVPPTKPATQQITPRGSIIFSPQPVDLSNMSLSEELSELAEKVAQNSHLLWVAKAIDDLNVSNSGIIVQLVPWDILTDTERRKHRFRAQEILKFLQYSGCRIKSPLPSGGSQGQQSLMTQSGHRSAKTRFAYSLMEKMLLYIESAALKMEVVKGSKRFSRGNTCTLASEDVKFFSKVLLPLLEAYFRSHRNYFIATGSGVGIASMMEKEIVVNLFHRLMSSLRRRLAAFGCNIRTTVRCLQVLISAIDFKSLVKANSDSLRTCTQVLFTYVVGDLTNIVKSIRKEGRYAEIRGKTLPCTSGLVYLNEVILPVLSTLFNHLAQQGHGPDFLVNDIQLSSYKIADSLYALSSLESPTRKSIKLELERHRSFIGQCLSAFACCFPVAFLEPEFNEVNKFSILTHLDQTSQSKELLSSITADIPSLDKVLTDIEHLSQSGGNYQDAPAIFDVHVPTLCSYFSSWWQHGPNGTPADKPITSVSSELVNRLFFACAKLICDHIGVQNANWVCHVAPFIQPMISYVTAEPVKDCLLPMTEKIKEKANEAFREEERQRTHPELHSVLVRDIYAVFPLIIKFTDLHRARWLKNPSWETNSLYENVAFIFKIWSVSQNMKREELNFITQLDADTFIGGSDLKTGKAAIAIRKKKRREGKKREKETNSIVVACLKRLLPVGLNVFGGRELELLQKIKEKHLKREPEERIKEFIRSSLSVPDKEDMFDKSYWQRQLYHKIGKAQMLGISSMNQEAVLEVITSMGLTLYNLHTVEHPQTDLAGAWRKILSSQRKRAVVACFRMVALHSIPRHRCINIFLPAYAEKWMEDENMDRDLLICDLADFVEKGASVKRTKDEAEEEDLQMPDSLSQLIQCFQRAATAERKQLVTIERDELYKEFVRVMAISIHIGEEEEDSNADEAVNMEAQELEKQELRHQQARLADRGAAVMVLMYLSACHGEPNEMVDGTLQLGIHILNGGNSMVQDMMLAYLQDKKDVSFFSSIAGLMNRGSVLNLEIFERQIKAEGLGMGAELSLGDHQNLNDAEFICTLFRFIQLTCEGHNSEFQNYLRNQPGNTTSVNLIICTVDYLLRLQESIMDFYWHYFSKELVDEAGKANFLRALSVCSQVFNTLTESVQGPCVGNQMALANSRLWDAINGFFFLFANMMDKLSKNHTQLELLREFLSLQKDMIVLMLSMLEGNVLNGSIGKQMVDTLAESQQNVQLILKFFDMFLKLKDLTTSQAFQEFDLNKDGWISPKEFQRAMEGQKMYSIEEINYLMMCTDVNNDGKIDYMEFTERFHNPAKDIGFNLAVLLTNLKEHIVGDNRLDVILQTASSMCDYFDPFLGRIEIMGSNKRVEKVYFEIKEEWLEQFNKPQIKQSKKDFLFNVLQDDGGQQGKLEAFVNFCEDTIFEMSHAAEISSEDKDSRVERAKRQREIFTGQTERHDTISPYDIVSLVFQKLFFFIHLCYTSCRPSQLVKTKNQLRDSIASMTYGQLFLSVCRISFKLVFMLAWLTYLILSTLLRFIYFMMGGSKEDDYVALKSLPEPPASRSLNRQRSFISLLPDIEKSDVHKYEAFGLQLSQGTTEVEAANLATDHEASKASFSFYIGGSFPAKSKLGSPTDDAQQAYSDAPFGSGSQKSFEQDDKVRFQATAYEPKIADVAPKSRGSIFNVLARNFYVLKYITLALAFLINAILLFYRVSVNTAEISDSFAAQSESGNTTSSEVEVEEELSIHENYYYLTHVLKCLSVGHCLVSLALLIAYYQLKVPLIIFKREKQVARKLEFEGMWITEMPSEDAVSGKWDSMVISSATFPEKYWDKFVKRKVVEKYQDQFDIEELHRLLGLDKQALENAGNSGSRSVDWRYQMWKVGVIFADGSFQYLMMYLFFSAVGIWNPFFYAGHLIDVVFSFPMLQTILKSVTHNGKQLILTVMMVVVVVYMYTVLAFNFFRKFYVQDEDGQETDSKCNNMITCFVFNIYAGIRAGGGIGDELQSPYGDEKEAWRILFDVTFYFFIIIILLAIMQGLIIDAFGDLRDQQESAQDKLEVRIMNCFELGDSSNCFICDIGKDFFERLPHGFEHHTAKEHNLAYYLFFLMHLINKDETEYTGQESYVWELYEKRCWDFFPVGECFLKQYEDQLMMA</sequence>
<reference evidence="21" key="2">
    <citation type="submission" date="2014-03" db="EMBL/GenBank/DDBJ databases">
        <title>The whipworm genome and dual-species transcriptomics of an intimate host-pathogen interaction.</title>
        <authorList>
            <person name="Foth B.J."/>
            <person name="Tsai I.J."/>
            <person name="Reid A.J."/>
            <person name="Bancroft A.J."/>
            <person name="Nichol S."/>
            <person name="Tracey A."/>
            <person name="Holroyd N."/>
            <person name="Cotton J.A."/>
            <person name="Stanley E.J."/>
            <person name="Zarowiecki M."/>
            <person name="Liu J.Z."/>
            <person name="Huckvale T."/>
            <person name="Cooper P.J."/>
            <person name="Grencis R.K."/>
            <person name="Berriman M."/>
        </authorList>
    </citation>
    <scope>NUCLEOTIDE SEQUENCE [LARGE SCALE GENOMIC DNA]</scope>
</reference>
<feature type="compositionally biased region" description="Basic and acidic residues" evidence="16">
    <location>
        <begin position="1435"/>
        <end position="1446"/>
    </location>
</feature>
<keyword evidence="6" id="KW-0677">Repeat</keyword>
<feature type="region of interest" description="Disordered" evidence="16">
    <location>
        <begin position="1374"/>
        <end position="1455"/>
    </location>
</feature>
<dbReference type="CDD" id="cd00051">
    <property type="entry name" value="EFh"/>
    <property type="match status" value="1"/>
</dbReference>
<keyword evidence="3" id="KW-0109">Calcium transport</keyword>
<feature type="compositionally biased region" description="Basic and acidic residues" evidence="16">
    <location>
        <begin position="1541"/>
        <end position="1551"/>
    </location>
</feature>
<dbReference type="Pfam" id="PF06459">
    <property type="entry name" value="RR_TM4-6"/>
    <property type="match status" value="1"/>
</dbReference>
<evidence type="ECO:0000256" key="1">
    <source>
        <dbReference type="ARBA" id="ARBA00004326"/>
    </source>
</evidence>
<evidence type="ECO:0000256" key="15">
    <source>
        <dbReference type="SAM" id="Coils"/>
    </source>
</evidence>
<feature type="domain" description="B30.2/SPRY" evidence="18">
    <location>
        <begin position="1082"/>
        <end position="1284"/>
    </location>
</feature>
<evidence type="ECO:0000256" key="4">
    <source>
        <dbReference type="ARBA" id="ARBA00022673"/>
    </source>
</evidence>
<evidence type="ECO:0000256" key="6">
    <source>
        <dbReference type="ARBA" id="ARBA00022737"/>
    </source>
</evidence>
<feature type="region of interest" description="Disordered" evidence="16">
    <location>
        <begin position="4649"/>
        <end position="4674"/>
    </location>
</feature>
<dbReference type="Pfam" id="PF13499">
    <property type="entry name" value="EF-hand_7"/>
    <property type="match status" value="1"/>
</dbReference>
<accession>A0A077YYK0</accession>
<feature type="domain" description="MIR" evidence="20">
    <location>
        <begin position="103"/>
        <end position="157"/>
    </location>
</feature>
<evidence type="ECO:0000256" key="11">
    <source>
        <dbReference type="ARBA" id="ARBA00023136"/>
    </source>
</evidence>
<dbReference type="GO" id="GO:0033017">
    <property type="term" value="C:sarcoplasmic reticulum membrane"/>
    <property type="evidence" value="ECO:0007669"/>
    <property type="project" value="UniProtKB-SubCell"/>
</dbReference>
<feature type="compositionally biased region" description="Polar residues" evidence="16">
    <location>
        <begin position="1377"/>
        <end position="1388"/>
    </location>
</feature>
<dbReference type="InterPro" id="IPR013320">
    <property type="entry name" value="ConA-like_dom_sf"/>
</dbReference>
<gene>
    <name evidence="21" type="ORF">TTRE_0000115801</name>
</gene>
<dbReference type="EMBL" id="HG805834">
    <property type="protein sequence ID" value="CDW52896.1"/>
    <property type="molecule type" value="Genomic_DNA"/>
</dbReference>
<dbReference type="Gene3D" id="2.60.120.920">
    <property type="match status" value="3"/>
</dbReference>
<keyword evidence="15" id="KW-0175">Coiled coil</keyword>
<keyword evidence="8" id="KW-0703">Sarcoplasmic reticulum</keyword>
<evidence type="ECO:0000256" key="12">
    <source>
        <dbReference type="ARBA" id="ARBA00023286"/>
    </source>
</evidence>
<dbReference type="Pfam" id="PF01365">
    <property type="entry name" value="RYDR_ITPR"/>
    <property type="match status" value="2"/>
</dbReference>
<dbReference type="Pfam" id="PF21119">
    <property type="entry name" value="RYDR_Jsol"/>
    <property type="match status" value="1"/>
</dbReference>
<dbReference type="GO" id="GO:0005790">
    <property type="term" value="C:smooth endoplasmic reticulum"/>
    <property type="evidence" value="ECO:0007669"/>
    <property type="project" value="TreeGrafter"/>
</dbReference>
<feature type="compositionally biased region" description="Basic and acidic residues" evidence="16">
    <location>
        <begin position="1389"/>
        <end position="1398"/>
    </location>
</feature>
<dbReference type="InterPro" id="IPR013662">
    <property type="entry name" value="RIH_assoc-dom"/>
</dbReference>
<feature type="domain" description="EF-hand" evidence="19">
    <location>
        <begin position="4266"/>
        <end position="4301"/>
    </location>
</feature>
<dbReference type="InterPro" id="IPR003032">
    <property type="entry name" value="Ryanodine_rcpt"/>
</dbReference>
<dbReference type="Gene3D" id="1.10.490.160">
    <property type="match status" value="3"/>
</dbReference>
<feature type="transmembrane region" description="Helical" evidence="17">
    <location>
        <begin position="4711"/>
        <end position="4730"/>
    </location>
</feature>
<dbReference type="SMART" id="SM00449">
    <property type="entry name" value="SPRY"/>
    <property type="match status" value="3"/>
</dbReference>
<dbReference type="Pfam" id="PF02815">
    <property type="entry name" value="MIR"/>
    <property type="match status" value="1"/>
</dbReference>
<dbReference type="FunFam" id="1.10.287.70:FF:000017">
    <property type="entry name" value="ryanodine receptor isoform X2"/>
    <property type="match status" value="1"/>
</dbReference>
<dbReference type="FunFam" id="1.10.490.160:FF:000006">
    <property type="entry name" value="Protein CBR-LIPL-6"/>
    <property type="match status" value="1"/>
</dbReference>
<keyword evidence="5 17" id="KW-0812">Transmembrane</keyword>
<dbReference type="InterPro" id="IPR015925">
    <property type="entry name" value="Ryanodine_IP3_receptor"/>
</dbReference>
<feature type="region of interest" description="Disordered" evidence="16">
    <location>
        <begin position="1469"/>
        <end position="1514"/>
    </location>
</feature>
<feature type="transmembrane region" description="Helical" evidence="17">
    <location>
        <begin position="4960"/>
        <end position="4980"/>
    </location>
</feature>
<evidence type="ECO:0000313" key="22">
    <source>
        <dbReference type="Proteomes" id="UP000030665"/>
    </source>
</evidence>
<dbReference type="PROSITE" id="PS00018">
    <property type="entry name" value="EF_HAND_1"/>
    <property type="match status" value="2"/>
</dbReference>
<keyword evidence="13" id="KW-0407">Ion channel</keyword>
<keyword evidence="21" id="KW-0675">Receptor</keyword>
<evidence type="ECO:0000256" key="13">
    <source>
        <dbReference type="ARBA" id="ARBA00023303"/>
    </source>
</evidence>
<dbReference type="CDD" id="cd12877">
    <property type="entry name" value="SPRY1_RyR"/>
    <property type="match status" value="1"/>
</dbReference>
<keyword evidence="7" id="KW-0106">Calcium</keyword>
<dbReference type="GO" id="GO:0005219">
    <property type="term" value="F:ryanodine-sensitive calcium-release channel activity"/>
    <property type="evidence" value="ECO:0007669"/>
    <property type="project" value="InterPro"/>
</dbReference>
<dbReference type="GO" id="GO:0006874">
    <property type="term" value="P:intracellular calcium ion homeostasis"/>
    <property type="evidence" value="ECO:0007669"/>
    <property type="project" value="InterPro"/>
</dbReference>
<dbReference type="InterPro" id="IPR018247">
    <property type="entry name" value="EF_Hand_1_Ca_BS"/>
</dbReference>
<keyword evidence="2" id="KW-0813">Transport</keyword>
<evidence type="ECO:0000256" key="3">
    <source>
        <dbReference type="ARBA" id="ARBA00022568"/>
    </source>
</evidence>
<dbReference type="InterPro" id="IPR036300">
    <property type="entry name" value="MIR_dom_sf"/>
</dbReference>
<dbReference type="PANTHER" id="PTHR46399">
    <property type="entry name" value="B30.2/SPRY DOMAIN-CONTAINING PROTEIN"/>
    <property type="match status" value="1"/>
</dbReference>
<keyword evidence="9 17" id="KW-1133">Transmembrane helix</keyword>
<evidence type="ECO:0000259" key="20">
    <source>
        <dbReference type="PROSITE" id="PS50919"/>
    </source>
</evidence>